<dbReference type="InterPro" id="IPR003593">
    <property type="entry name" value="AAA+_ATPase"/>
</dbReference>
<dbReference type="Pfam" id="PF00005">
    <property type="entry name" value="ABC_tran"/>
    <property type="match status" value="1"/>
</dbReference>
<evidence type="ECO:0000256" key="3">
    <source>
        <dbReference type="ARBA" id="ARBA00022840"/>
    </source>
</evidence>
<keyword evidence="1" id="KW-0813">Transport</keyword>
<dbReference type="Pfam" id="PF12399">
    <property type="entry name" value="BCA_ABC_TP_C"/>
    <property type="match status" value="1"/>
</dbReference>
<keyword evidence="3 6" id="KW-0067">ATP-binding</keyword>
<evidence type="ECO:0000256" key="4">
    <source>
        <dbReference type="SAM" id="MobiDB-lite"/>
    </source>
</evidence>
<dbReference type="OrthoDB" id="8724465at2"/>
<dbReference type="Proteomes" id="UP000239494">
    <property type="component" value="Unassembled WGS sequence"/>
</dbReference>
<keyword evidence="7" id="KW-1185">Reference proteome</keyword>
<dbReference type="PANTHER" id="PTHR45772">
    <property type="entry name" value="CONSERVED COMPONENT OF ABC TRANSPORTER FOR NATURAL AMINO ACIDS-RELATED"/>
    <property type="match status" value="1"/>
</dbReference>
<proteinExistence type="predicted"/>
<dbReference type="GO" id="GO:0005886">
    <property type="term" value="C:plasma membrane"/>
    <property type="evidence" value="ECO:0007669"/>
    <property type="project" value="TreeGrafter"/>
</dbReference>
<evidence type="ECO:0000259" key="5">
    <source>
        <dbReference type="PROSITE" id="PS50893"/>
    </source>
</evidence>
<evidence type="ECO:0000313" key="6">
    <source>
        <dbReference type="EMBL" id="PRY38682.1"/>
    </source>
</evidence>
<dbReference type="SUPFAM" id="SSF52540">
    <property type="entry name" value="P-loop containing nucleoside triphosphate hydrolases"/>
    <property type="match status" value="1"/>
</dbReference>
<feature type="region of interest" description="Disordered" evidence="4">
    <location>
        <begin position="235"/>
        <end position="254"/>
    </location>
</feature>
<keyword evidence="2" id="KW-0547">Nucleotide-binding</keyword>
<protein>
    <submittedName>
        <fullName evidence="6">Amino acid/amide ABC transporter ATP-binding protein 1 (HAAT family)</fullName>
    </submittedName>
</protein>
<dbReference type="InterPro" id="IPR032823">
    <property type="entry name" value="BCA_ABC_TP_C"/>
</dbReference>
<dbReference type="EMBL" id="PVTF01000008">
    <property type="protein sequence ID" value="PRY38682.1"/>
    <property type="molecule type" value="Genomic_DNA"/>
</dbReference>
<dbReference type="InterPro" id="IPR051120">
    <property type="entry name" value="ABC_AA/LPS_Transport"/>
</dbReference>
<dbReference type="GO" id="GO:0005524">
    <property type="term" value="F:ATP binding"/>
    <property type="evidence" value="ECO:0007669"/>
    <property type="project" value="UniProtKB-KW"/>
</dbReference>
<dbReference type="Gene3D" id="3.40.50.300">
    <property type="entry name" value="P-loop containing nucleotide triphosphate hydrolases"/>
    <property type="match status" value="1"/>
</dbReference>
<dbReference type="SMART" id="SM00382">
    <property type="entry name" value="AAA"/>
    <property type="match status" value="1"/>
</dbReference>
<evidence type="ECO:0000256" key="1">
    <source>
        <dbReference type="ARBA" id="ARBA00022448"/>
    </source>
</evidence>
<gene>
    <name evidence="6" type="ORF">CLV43_10882</name>
</gene>
<sequence length="254" mass="26977">MLSVSNVAKSFGGLHVLHDVNFTADSASITALIGPNGAGKSTLVNIIGGVLKPDAGRVHLDGEDVTGVPSATAFAKGITRTFQISGNVGSLNVFESVAVAAYRQARGYRQANALARAELERFELWEYRDQQLGSIPTALTRLVDFARAMVSRPKVLLLDEVMAGLTPHEVDLVIRQVGTCREQGVAIVMIEHVMQAVEALADHVVVLNQGQVIASGSLGDVSRNAEVVEAYLGTPPSERDEVRVPADTPAKGQQ</sequence>
<dbReference type="InterPro" id="IPR027417">
    <property type="entry name" value="P-loop_NTPase"/>
</dbReference>
<reference evidence="6 7" key="1">
    <citation type="submission" date="2018-03" db="EMBL/GenBank/DDBJ databases">
        <title>Genomic Encyclopedia of Archaeal and Bacterial Type Strains, Phase II (KMG-II): from individual species to whole genera.</title>
        <authorList>
            <person name="Goeker M."/>
        </authorList>
    </citation>
    <scope>NUCLEOTIDE SEQUENCE [LARGE SCALE GENOMIC DNA]</scope>
    <source>
        <strain evidence="6 7">DSM 44720</strain>
    </source>
</reference>
<accession>A0A2T0SZ37</accession>
<evidence type="ECO:0000313" key="7">
    <source>
        <dbReference type="Proteomes" id="UP000239494"/>
    </source>
</evidence>
<dbReference type="RefSeq" id="WP_106189961.1">
    <property type="nucleotide sequence ID" value="NZ_PVTF01000008.1"/>
</dbReference>
<dbReference type="InterPro" id="IPR003439">
    <property type="entry name" value="ABC_transporter-like_ATP-bd"/>
</dbReference>
<dbReference type="AlphaFoldDB" id="A0A2T0SZ37"/>
<name>A0A2T0SZ37_9PSEU</name>
<dbReference type="PROSITE" id="PS50893">
    <property type="entry name" value="ABC_TRANSPORTER_2"/>
    <property type="match status" value="1"/>
</dbReference>
<evidence type="ECO:0000256" key="2">
    <source>
        <dbReference type="ARBA" id="ARBA00022741"/>
    </source>
</evidence>
<feature type="domain" description="ABC transporter" evidence="5">
    <location>
        <begin position="2"/>
        <end position="234"/>
    </location>
</feature>
<organism evidence="6 7">
    <name type="scientific">Umezawaea tangerina</name>
    <dbReference type="NCBI Taxonomy" id="84725"/>
    <lineage>
        <taxon>Bacteria</taxon>
        <taxon>Bacillati</taxon>
        <taxon>Actinomycetota</taxon>
        <taxon>Actinomycetes</taxon>
        <taxon>Pseudonocardiales</taxon>
        <taxon>Pseudonocardiaceae</taxon>
        <taxon>Umezawaea</taxon>
    </lineage>
</organism>
<comment type="caution">
    <text evidence="6">The sequence shown here is derived from an EMBL/GenBank/DDBJ whole genome shotgun (WGS) entry which is preliminary data.</text>
</comment>
<dbReference type="GO" id="GO:0016887">
    <property type="term" value="F:ATP hydrolysis activity"/>
    <property type="evidence" value="ECO:0007669"/>
    <property type="project" value="InterPro"/>
</dbReference>